<comment type="similarity">
    <text evidence="2">Belongs to the Mediator complex subunit 26 family.</text>
</comment>
<feature type="compositionally biased region" description="Basic and acidic residues" evidence="10">
    <location>
        <begin position="476"/>
        <end position="486"/>
    </location>
</feature>
<gene>
    <name evidence="12" type="ORF">NOO_LOCUS1763</name>
</gene>
<dbReference type="GO" id="GO:0006357">
    <property type="term" value="P:regulation of transcription by RNA polymerase II"/>
    <property type="evidence" value="ECO:0007669"/>
    <property type="project" value="InterPro"/>
</dbReference>
<dbReference type="InterPro" id="IPR017923">
    <property type="entry name" value="TFIIS_N"/>
</dbReference>
<comment type="subcellular location">
    <subcellularLocation>
        <location evidence="1 9">Nucleus</location>
    </subcellularLocation>
</comment>
<evidence type="ECO:0000256" key="5">
    <source>
        <dbReference type="ARBA" id="ARBA00023159"/>
    </source>
</evidence>
<dbReference type="OrthoDB" id="550309at2759"/>
<feature type="region of interest" description="Disordered" evidence="10">
    <location>
        <begin position="457"/>
        <end position="486"/>
    </location>
</feature>
<dbReference type="PANTHER" id="PTHR15201:SF1">
    <property type="entry name" value="MEDIATOR OF RNA POLYMERASE II TRANSCRIPTION SUBUNIT 26"/>
    <property type="match status" value="1"/>
</dbReference>
<dbReference type="InterPro" id="IPR003617">
    <property type="entry name" value="TFIIS/CRSP70_N_sub"/>
</dbReference>
<evidence type="ECO:0000256" key="1">
    <source>
        <dbReference type="ARBA" id="ARBA00004123"/>
    </source>
</evidence>
<evidence type="ECO:0000256" key="10">
    <source>
        <dbReference type="SAM" id="MobiDB-lite"/>
    </source>
</evidence>
<dbReference type="InterPro" id="IPR035441">
    <property type="entry name" value="TFIIS/LEDGF_dom_sf"/>
</dbReference>
<name>A0A182E1C7_ONCOC</name>
<keyword evidence="13" id="KW-1185">Reference proteome</keyword>
<dbReference type="Pfam" id="PF08711">
    <property type="entry name" value="Med26"/>
    <property type="match status" value="1"/>
</dbReference>
<dbReference type="AlphaFoldDB" id="A0A182E1C7"/>
<dbReference type="EMBL" id="UYRW01000241">
    <property type="protein sequence ID" value="VDK64861.1"/>
    <property type="molecule type" value="Genomic_DNA"/>
</dbReference>
<evidence type="ECO:0000256" key="8">
    <source>
        <dbReference type="ARBA" id="ARBA00031968"/>
    </source>
</evidence>
<dbReference type="SMART" id="SM00509">
    <property type="entry name" value="TFS2N"/>
    <property type="match status" value="1"/>
</dbReference>
<evidence type="ECO:0000313" key="12">
    <source>
        <dbReference type="EMBL" id="VDK64861.1"/>
    </source>
</evidence>
<dbReference type="InterPro" id="IPR042376">
    <property type="entry name" value="MED26"/>
</dbReference>
<feature type="region of interest" description="Disordered" evidence="10">
    <location>
        <begin position="1"/>
        <end position="20"/>
    </location>
</feature>
<dbReference type="Proteomes" id="UP000271087">
    <property type="component" value="Unassembled WGS sequence"/>
</dbReference>
<proteinExistence type="inferred from homology"/>
<dbReference type="SUPFAM" id="SSF47676">
    <property type="entry name" value="Conserved domain common to transcription factors TFIIS, elongin A, CRSP70"/>
    <property type="match status" value="1"/>
</dbReference>
<sequence>MGRSIKASKRMQSGQSEGEVLDWTVRSEQWGGGVDGGVWMRVAMPDCAALHLVLCGVGSGNACMHPHPCLAACLPRKRQEAAAVLISVATGNARSSATTVPAAKKRCMQQQQHPAVASSSGLSSVVPTVESTTVTVVDRLKHQLLQAYDNGDTEQATDVIIKLEKSNLTKELLEMTRIGAVVNDIRKKVAQSAPELSKRCRTLIKCWQKLAEPRPTSSGSSSTNGTPSYASPAVRKGLTPGTPARCPRVISGGNSRLTPARNSHLASLGSSVLTPSGSSGNITLWMMTASVTGSQSTVTSPTVPNGHTITSYQNSGHEMSMNIAESRTIRKSHTVSADLTIKAVENSLLSGGEIIRNGKRKDENTAISDIGITNGLSAKRPHYSSASVSPTTPHQSLLAAQRADVKSTSELVAQLTENLPGYLAINIPQNQVPARNEHNNNEGQASDANQTLKTPILFTLQPENSKKKEKRGRFKKDKDKKEGRIKDHSVAYGKIIGADNEKASTSAIGNAESELRRNISNNDPSTNKVMVPTRNGKYDWYAMLPSLETLRNREHFRSKPSSNQRKSYIMNVMGREVLALPYIDVGLPDFLEYQYPKPERFYAKENFIYGAPRPN</sequence>
<feature type="compositionally biased region" description="Low complexity" evidence="10">
    <location>
        <begin position="215"/>
        <end position="228"/>
    </location>
</feature>
<dbReference type="GO" id="GO:0016592">
    <property type="term" value="C:mediator complex"/>
    <property type="evidence" value="ECO:0007669"/>
    <property type="project" value="InterPro"/>
</dbReference>
<evidence type="ECO:0000256" key="9">
    <source>
        <dbReference type="PROSITE-ProRule" id="PRU00649"/>
    </source>
</evidence>
<organism evidence="14">
    <name type="scientific">Onchocerca ochengi</name>
    <name type="common">Filarial nematode worm</name>
    <dbReference type="NCBI Taxonomy" id="42157"/>
    <lineage>
        <taxon>Eukaryota</taxon>
        <taxon>Metazoa</taxon>
        <taxon>Ecdysozoa</taxon>
        <taxon>Nematoda</taxon>
        <taxon>Chromadorea</taxon>
        <taxon>Rhabditida</taxon>
        <taxon>Spirurina</taxon>
        <taxon>Spiruromorpha</taxon>
        <taxon>Filarioidea</taxon>
        <taxon>Onchocercidae</taxon>
        <taxon>Onchocerca</taxon>
    </lineage>
</organism>
<reference evidence="12 13" key="2">
    <citation type="submission" date="2018-08" db="EMBL/GenBank/DDBJ databases">
        <authorList>
            <person name="Laetsch R D."/>
            <person name="Stevens L."/>
            <person name="Kumar S."/>
            <person name="Blaxter L. M."/>
        </authorList>
    </citation>
    <scope>NUCLEOTIDE SEQUENCE [LARGE SCALE GENOMIC DNA]</scope>
</reference>
<dbReference type="GO" id="GO:0003712">
    <property type="term" value="F:transcription coregulator activity"/>
    <property type="evidence" value="ECO:0007669"/>
    <property type="project" value="TreeGrafter"/>
</dbReference>
<dbReference type="WBParaSite" id="nOo.2.0.1.t01763-RA">
    <property type="protein sequence ID" value="nOo.2.0.1.t01763-RA"/>
    <property type="gene ID" value="nOo.2.0.1.g01763"/>
</dbReference>
<evidence type="ECO:0000256" key="7">
    <source>
        <dbReference type="ARBA" id="ARBA00023242"/>
    </source>
</evidence>
<evidence type="ECO:0000313" key="14">
    <source>
        <dbReference type="WBParaSite" id="nOo.2.0.1.t01763-RA"/>
    </source>
</evidence>
<keyword evidence="7 9" id="KW-0539">Nucleus</keyword>
<dbReference type="GO" id="GO:0010628">
    <property type="term" value="P:positive regulation of gene expression"/>
    <property type="evidence" value="ECO:0007669"/>
    <property type="project" value="TreeGrafter"/>
</dbReference>
<evidence type="ECO:0000256" key="6">
    <source>
        <dbReference type="ARBA" id="ARBA00023163"/>
    </source>
</evidence>
<evidence type="ECO:0000256" key="2">
    <source>
        <dbReference type="ARBA" id="ARBA00009681"/>
    </source>
</evidence>
<feature type="region of interest" description="Disordered" evidence="10">
    <location>
        <begin position="212"/>
        <end position="258"/>
    </location>
</feature>
<dbReference type="Gene3D" id="1.20.930.10">
    <property type="entry name" value="Conserved domain common to transcription factors TFIIS, elongin A, CRSP70"/>
    <property type="match status" value="1"/>
</dbReference>
<dbReference type="GO" id="GO:0070847">
    <property type="term" value="C:core mediator complex"/>
    <property type="evidence" value="ECO:0007669"/>
    <property type="project" value="TreeGrafter"/>
</dbReference>
<protein>
    <recommendedName>
        <fullName evidence="3">Mediator of RNA polymerase II transcription subunit 26</fullName>
    </recommendedName>
    <alternativeName>
        <fullName evidence="8">Mediator complex subunit 26</fullName>
    </alternativeName>
</protein>
<dbReference type="CDD" id="cd00183">
    <property type="entry name" value="TFIIS_I"/>
    <property type="match status" value="1"/>
</dbReference>
<evidence type="ECO:0000313" key="13">
    <source>
        <dbReference type="Proteomes" id="UP000271087"/>
    </source>
</evidence>
<keyword evidence="6" id="KW-0804">Transcription</keyword>
<dbReference type="PANTHER" id="PTHR15201">
    <property type="entry name" value="CRSP70"/>
    <property type="match status" value="1"/>
</dbReference>
<dbReference type="STRING" id="42157.A0A182E1C7"/>
<keyword evidence="5" id="KW-0010">Activator</keyword>
<evidence type="ECO:0000259" key="11">
    <source>
        <dbReference type="PROSITE" id="PS51319"/>
    </source>
</evidence>
<keyword evidence="4" id="KW-0805">Transcription regulation</keyword>
<feature type="domain" description="TFIIS N-terminal" evidence="11">
    <location>
        <begin position="135"/>
        <end position="214"/>
    </location>
</feature>
<dbReference type="PROSITE" id="PS51319">
    <property type="entry name" value="TFIIS_N"/>
    <property type="match status" value="1"/>
</dbReference>
<evidence type="ECO:0000256" key="3">
    <source>
        <dbReference type="ARBA" id="ARBA00019686"/>
    </source>
</evidence>
<reference evidence="14" key="1">
    <citation type="submission" date="2016-06" db="UniProtKB">
        <authorList>
            <consortium name="WormBaseParasite"/>
        </authorList>
    </citation>
    <scope>IDENTIFICATION</scope>
</reference>
<evidence type="ECO:0000256" key="4">
    <source>
        <dbReference type="ARBA" id="ARBA00023015"/>
    </source>
</evidence>
<accession>A0A182E1C7</accession>